<sequence length="569" mass="59987">MLLALLAAACAGGEIGDGASGAGGGAGSTGGTRNPICEVGTSAGEVQAPEHRMVLPGQTSWYASPVVMDLDGDGQNELIAAYYSLFVFDSRGKEIDRAEVGEDRIYAPHVVADLEGDGAIDIVYGNGHQVFAFEWNDGLSLKAGWPVDTTTAGSAPEVRGLAAADLDGDGTIEVVATTTQTATTEDGGAQVFVFSADGSLYRPAGTAFAAWPRYNNQSGPGNDADRNGMGHSGFGCYGLNVGIGNIDDDPELEILATYDNHHIQAFDHDGVAIDAAPYFKNREESFAGKPLTWGQFIRWADPKVEGDHYHLHTGTWPHPSFAEWLQWTASPPNVVDLDGDGRNEVVGVPNVEMHEPYETQAYAVMVLEGAHGDGSRSAMRKPGWETLPRGERPLAIDGYYPPSGVPSPTTVNVQGDARPEIIVPMNDGYLYAFGPDASLLWRYNYMHGKSIMFATEATVADLNQDGSPEVLLATYGAPDVLDSGNLVILGANGAVLHDVPLPNPGSNGNGNGAPAAPAVGDLDGDGQLEVFVQTFEHGMDVFTIPGSAANCMLWPTSRGGPLRTGQPSR</sequence>
<dbReference type="PANTHER" id="PTHR21419">
    <property type="match status" value="1"/>
</dbReference>
<keyword evidence="3" id="KW-0732">Signal</keyword>
<evidence type="ECO:0000256" key="5">
    <source>
        <dbReference type="ARBA" id="ARBA00023136"/>
    </source>
</evidence>
<evidence type="ECO:0000256" key="2">
    <source>
        <dbReference type="ARBA" id="ARBA00022692"/>
    </source>
</evidence>
<evidence type="ECO:0000256" key="1">
    <source>
        <dbReference type="ARBA" id="ARBA00004167"/>
    </source>
</evidence>
<dbReference type="SUPFAM" id="SSF69318">
    <property type="entry name" value="Integrin alpha N-terminal domain"/>
    <property type="match status" value="3"/>
</dbReference>
<dbReference type="RefSeq" id="WP_272097569.1">
    <property type="nucleotide sequence ID" value="NZ_JAQNDK010000002.1"/>
</dbReference>
<accession>A0ABT5C296</accession>
<dbReference type="Proteomes" id="UP001217485">
    <property type="component" value="Unassembled WGS sequence"/>
</dbReference>
<keyword evidence="7" id="KW-1185">Reference proteome</keyword>
<keyword evidence="4" id="KW-1133">Transmembrane helix</keyword>
<comment type="caution">
    <text evidence="6">The sequence shown here is derived from an EMBL/GenBank/DDBJ whole genome shotgun (WGS) entry which is preliminary data.</text>
</comment>
<evidence type="ECO:0000256" key="4">
    <source>
        <dbReference type="ARBA" id="ARBA00022989"/>
    </source>
</evidence>
<gene>
    <name evidence="6" type="ORF">POL72_22555</name>
</gene>
<evidence type="ECO:0000313" key="6">
    <source>
        <dbReference type="EMBL" id="MDC0680537.1"/>
    </source>
</evidence>
<comment type="subcellular location">
    <subcellularLocation>
        <location evidence="1">Membrane</location>
        <topology evidence="1">Single-pass membrane protein</topology>
    </subcellularLocation>
</comment>
<evidence type="ECO:0000313" key="7">
    <source>
        <dbReference type="Proteomes" id="UP001217485"/>
    </source>
</evidence>
<organism evidence="6 7">
    <name type="scientific">Sorangium atrum</name>
    <dbReference type="NCBI Taxonomy" id="2995308"/>
    <lineage>
        <taxon>Bacteria</taxon>
        <taxon>Pseudomonadati</taxon>
        <taxon>Myxococcota</taxon>
        <taxon>Polyangia</taxon>
        <taxon>Polyangiales</taxon>
        <taxon>Polyangiaceae</taxon>
        <taxon>Sorangium</taxon>
    </lineage>
</organism>
<keyword evidence="5" id="KW-0472">Membrane</keyword>
<dbReference type="Pfam" id="PF13517">
    <property type="entry name" value="FG-GAP_3"/>
    <property type="match status" value="2"/>
</dbReference>
<evidence type="ECO:0000256" key="3">
    <source>
        <dbReference type="ARBA" id="ARBA00022729"/>
    </source>
</evidence>
<dbReference type="EMBL" id="JAQNDK010000002">
    <property type="protein sequence ID" value="MDC0680537.1"/>
    <property type="molecule type" value="Genomic_DNA"/>
</dbReference>
<dbReference type="InterPro" id="IPR045232">
    <property type="entry name" value="FAM234"/>
</dbReference>
<protein>
    <submittedName>
        <fullName evidence="6">VCBS repeat-containing protein</fullName>
    </submittedName>
</protein>
<proteinExistence type="predicted"/>
<dbReference type="InterPro" id="IPR028994">
    <property type="entry name" value="Integrin_alpha_N"/>
</dbReference>
<keyword evidence="2" id="KW-0812">Transmembrane</keyword>
<dbReference type="PANTHER" id="PTHR21419:SF23">
    <property type="entry name" value="PROTEIN DEFECTIVE IN EXINE FORMATION 1"/>
    <property type="match status" value="1"/>
</dbReference>
<reference evidence="6 7" key="1">
    <citation type="submission" date="2023-01" db="EMBL/GenBank/DDBJ databases">
        <title>Minimal conservation of predation-associated metabolite biosynthetic gene clusters underscores biosynthetic potential of Myxococcota including descriptions for ten novel species: Archangium lansinium sp. nov., Myxococcus landrumus sp. nov., Nannocystis bai.</title>
        <authorList>
            <person name="Ahearne A."/>
            <person name="Stevens C."/>
            <person name="Dowd S."/>
        </authorList>
    </citation>
    <scope>NUCLEOTIDE SEQUENCE [LARGE SCALE GENOMIC DNA]</scope>
    <source>
        <strain evidence="6 7">WIWO2</strain>
    </source>
</reference>
<name>A0ABT5C296_9BACT</name>
<dbReference type="InterPro" id="IPR013517">
    <property type="entry name" value="FG-GAP"/>
</dbReference>